<evidence type="ECO:0000313" key="2">
    <source>
        <dbReference type="Proteomes" id="UP001139311"/>
    </source>
</evidence>
<dbReference type="AlphaFoldDB" id="A0A9X1LD77"/>
<accession>A0A9X1LD77</accession>
<dbReference type="Pfam" id="PF13591">
    <property type="entry name" value="MerR_2"/>
    <property type="match status" value="1"/>
</dbReference>
<dbReference type="SUPFAM" id="SSF46955">
    <property type="entry name" value="Putative DNA-binding domain"/>
    <property type="match status" value="1"/>
</dbReference>
<organism evidence="1 2">
    <name type="scientific">Roseicella aerolata</name>
    <dbReference type="NCBI Taxonomy" id="2883479"/>
    <lineage>
        <taxon>Bacteria</taxon>
        <taxon>Pseudomonadati</taxon>
        <taxon>Pseudomonadota</taxon>
        <taxon>Alphaproteobacteria</taxon>
        <taxon>Acetobacterales</taxon>
        <taxon>Roseomonadaceae</taxon>
        <taxon>Roseicella</taxon>
    </lineage>
</organism>
<dbReference type="EMBL" id="JAJAQI010000053">
    <property type="protein sequence ID" value="MCB4824813.1"/>
    <property type="molecule type" value="Genomic_DNA"/>
</dbReference>
<name>A0A9X1LD77_9PROT</name>
<protein>
    <submittedName>
        <fullName evidence="1">Chaperone modulator CbpM</fullName>
    </submittedName>
</protein>
<dbReference type="Gene3D" id="1.10.1660.10">
    <property type="match status" value="1"/>
</dbReference>
<evidence type="ECO:0000313" key="1">
    <source>
        <dbReference type="EMBL" id="MCB4824813.1"/>
    </source>
</evidence>
<dbReference type="RefSeq" id="WP_226613317.1">
    <property type="nucleotide sequence ID" value="NZ_JAJAQI010000053.1"/>
</dbReference>
<keyword evidence="2" id="KW-1185">Reference proteome</keyword>
<dbReference type="Proteomes" id="UP001139311">
    <property type="component" value="Unassembled WGS sequence"/>
</dbReference>
<gene>
    <name evidence="1" type="ORF">LHA35_24080</name>
</gene>
<proteinExistence type="predicted"/>
<comment type="caution">
    <text evidence="1">The sequence shown here is derived from an EMBL/GenBank/DDBJ whole genome shotgun (WGS) entry which is preliminary data.</text>
</comment>
<reference evidence="1" key="1">
    <citation type="submission" date="2021-10" db="EMBL/GenBank/DDBJ databases">
        <title>Roseicella aerolatum sp. nov., isolated from aerosols of e-waste dismantling site.</title>
        <authorList>
            <person name="Qin T."/>
        </authorList>
    </citation>
    <scope>NUCLEOTIDE SEQUENCE</scope>
    <source>
        <strain evidence="1">GB24</strain>
    </source>
</reference>
<sequence>MLEIREFLLRARLDAAALEAWVEAGWLVPRQAEPSRAFSELDLARACLIRDLREAMGVNDEGIEVVLDLLDQVHGLRHALQRVSTALQALPTPLRQEVLARLQAGPEGAGSRAGEGAPAAG</sequence>
<dbReference type="InterPro" id="IPR009061">
    <property type="entry name" value="DNA-bd_dom_put_sf"/>
</dbReference>